<feature type="region of interest" description="Disordered" evidence="1">
    <location>
        <begin position="131"/>
        <end position="201"/>
    </location>
</feature>
<dbReference type="AlphaFoldDB" id="A0A9Q0FG18"/>
<evidence type="ECO:0008006" key="4">
    <source>
        <dbReference type="Google" id="ProtNLM"/>
    </source>
</evidence>
<dbReference type="EMBL" id="JAKUCV010005826">
    <property type="protein sequence ID" value="KAJ4829702.1"/>
    <property type="molecule type" value="Genomic_DNA"/>
</dbReference>
<accession>A0A9Q0FG18</accession>
<reference evidence="2" key="2">
    <citation type="journal article" date="2023" name="Plants (Basel)">
        <title>Annotation of the Turnera subulata (Passifloraceae) Draft Genome Reveals the S-Locus Evolved after the Divergence of Turneroideae from Passifloroideae in a Stepwise Manner.</title>
        <authorList>
            <person name="Henning P.M."/>
            <person name="Roalson E.H."/>
            <person name="Mir W."/>
            <person name="McCubbin A.G."/>
            <person name="Shore J.S."/>
        </authorList>
    </citation>
    <scope>NUCLEOTIDE SEQUENCE</scope>
    <source>
        <strain evidence="2">F60SS</strain>
    </source>
</reference>
<comment type="caution">
    <text evidence="2">The sequence shown here is derived from an EMBL/GenBank/DDBJ whole genome shotgun (WGS) entry which is preliminary data.</text>
</comment>
<feature type="compositionally biased region" description="Pro residues" evidence="1">
    <location>
        <begin position="300"/>
        <end position="310"/>
    </location>
</feature>
<gene>
    <name evidence="2" type="ORF">Tsubulata_048936</name>
</gene>
<protein>
    <recommendedName>
        <fullName evidence="4">BZIP domain-containing protein</fullName>
    </recommendedName>
</protein>
<name>A0A9Q0FG18_9ROSI</name>
<proteinExistence type="predicted"/>
<reference evidence="2" key="1">
    <citation type="submission" date="2022-02" db="EMBL/GenBank/DDBJ databases">
        <authorList>
            <person name="Henning P.M."/>
            <person name="McCubbin A.G."/>
            <person name="Shore J.S."/>
        </authorList>
    </citation>
    <scope>NUCLEOTIDE SEQUENCE</scope>
    <source>
        <strain evidence="2">F60SS</strain>
        <tissue evidence="2">Leaves</tissue>
    </source>
</reference>
<evidence type="ECO:0000313" key="3">
    <source>
        <dbReference type="Proteomes" id="UP001141552"/>
    </source>
</evidence>
<feature type="compositionally biased region" description="Basic residues" evidence="1">
    <location>
        <begin position="348"/>
        <end position="357"/>
    </location>
</feature>
<sequence length="357" mass="38527">MNNNESISALDDSVNSDNFLVNLLEFAGPLSPGSTSWMDYMAEAETEMFQPDNADLDISWIDDNVLEVQSHQLPPNPPLGFDTFVPPNSNMVSAAADAAATNLLPSPIQLEDFPTIPADLTHAILHPVSKSQGQVIHESGDGLPVTTSGVAPKQNRKRSCKTKNESSPAETTEKMDLKQPKLAQSNQKGSQPAKKPARRRNNNDRIAGLEAKIDQLIDQNTSIASQFADVGEKLVGAMADNEKLKAEVEILREKANMAERWMQTKPVVVMPPINAAGRDPNSSVEHCTVMGVLQPVSIHPHPPPPPPFPANPQGGGGGDDVRRPATTTTITATTSSSRSQIPRQAQPARRKRTAKPK</sequence>
<evidence type="ECO:0000256" key="1">
    <source>
        <dbReference type="SAM" id="MobiDB-lite"/>
    </source>
</evidence>
<feature type="compositionally biased region" description="Low complexity" evidence="1">
    <location>
        <begin position="326"/>
        <end position="339"/>
    </location>
</feature>
<evidence type="ECO:0000313" key="2">
    <source>
        <dbReference type="EMBL" id="KAJ4829702.1"/>
    </source>
</evidence>
<dbReference type="Proteomes" id="UP001141552">
    <property type="component" value="Unassembled WGS sequence"/>
</dbReference>
<organism evidence="2 3">
    <name type="scientific">Turnera subulata</name>
    <dbReference type="NCBI Taxonomy" id="218843"/>
    <lineage>
        <taxon>Eukaryota</taxon>
        <taxon>Viridiplantae</taxon>
        <taxon>Streptophyta</taxon>
        <taxon>Embryophyta</taxon>
        <taxon>Tracheophyta</taxon>
        <taxon>Spermatophyta</taxon>
        <taxon>Magnoliopsida</taxon>
        <taxon>eudicotyledons</taxon>
        <taxon>Gunneridae</taxon>
        <taxon>Pentapetalae</taxon>
        <taxon>rosids</taxon>
        <taxon>fabids</taxon>
        <taxon>Malpighiales</taxon>
        <taxon>Passifloraceae</taxon>
        <taxon>Turnera</taxon>
    </lineage>
</organism>
<feature type="region of interest" description="Disordered" evidence="1">
    <location>
        <begin position="297"/>
        <end position="357"/>
    </location>
</feature>
<keyword evidence="3" id="KW-1185">Reference proteome</keyword>